<dbReference type="Proteomes" id="UP001209730">
    <property type="component" value="Unassembled WGS sequence"/>
</dbReference>
<dbReference type="InterPro" id="IPR004291">
    <property type="entry name" value="Transposase_IS66_central"/>
</dbReference>
<evidence type="ECO:0000259" key="2">
    <source>
        <dbReference type="Pfam" id="PF13817"/>
    </source>
</evidence>
<accession>A0AB35HWD3</accession>
<proteinExistence type="predicted"/>
<protein>
    <submittedName>
        <fullName evidence="3">IS66 family transposase</fullName>
    </submittedName>
</protein>
<dbReference type="RefSeq" id="WP_266066058.1">
    <property type="nucleotide sequence ID" value="NZ_JAPHQB010000011.1"/>
</dbReference>
<feature type="domain" description="Transposase IS66 C-terminal" evidence="2">
    <location>
        <begin position="303"/>
        <end position="341"/>
    </location>
</feature>
<evidence type="ECO:0000313" key="3">
    <source>
        <dbReference type="EMBL" id="MCX2801882.1"/>
    </source>
</evidence>
<organism evidence="3 4">
    <name type="scientific">Microbulbifer thermotolerans</name>
    <dbReference type="NCBI Taxonomy" id="252514"/>
    <lineage>
        <taxon>Bacteria</taxon>
        <taxon>Pseudomonadati</taxon>
        <taxon>Pseudomonadota</taxon>
        <taxon>Gammaproteobacteria</taxon>
        <taxon>Cellvibrionales</taxon>
        <taxon>Microbulbiferaceae</taxon>
        <taxon>Microbulbifer</taxon>
    </lineage>
</organism>
<evidence type="ECO:0000313" key="4">
    <source>
        <dbReference type="Proteomes" id="UP001209730"/>
    </source>
</evidence>
<dbReference type="EMBL" id="JAPHQB010000011">
    <property type="protein sequence ID" value="MCX2801882.1"/>
    <property type="molecule type" value="Genomic_DNA"/>
</dbReference>
<feature type="non-terminal residue" evidence="3">
    <location>
        <position position="1"/>
    </location>
</feature>
<comment type="caution">
    <text evidence="3">The sequence shown here is derived from an EMBL/GenBank/DDBJ whole genome shotgun (WGS) entry which is preliminary data.</text>
</comment>
<dbReference type="NCBIfam" id="NF033517">
    <property type="entry name" value="transpos_IS66"/>
    <property type="match status" value="1"/>
</dbReference>
<feature type="domain" description="Transposase IS66 central" evidence="1">
    <location>
        <begin position="10"/>
        <end position="296"/>
    </location>
</feature>
<reference evidence="3" key="1">
    <citation type="submission" date="2022-11" db="EMBL/GenBank/DDBJ databases">
        <title>Chitin-degrading and fungicidal potential of chitinolytic bacterial strains from marine environment of the Pacific Ocean regions.</title>
        <authorList>
            <person name="Pentekhina I."/>
            <person name="Nedashkovskaya O."/>
            <person name="Seitkalieva A."/>
            <person name="Podvolotskaya A."/>
            <person name="Tekutyeva L."/>
            <person name="Balabanova L."/>
        </authorList>
    </citation>
    <scope>NUCLEOTIDE SEQUENCE</scope>
    <source>
        <strain evidence="3">KMM 6838</strain>
    </source>
</reference>
<evidence type="ECO:0000259" key="1">
    <source>
        <dbReference type="Pfam" id="PF03050"/>
    </source>
</evidence>
<gene>
    <name evidence="3" type="ORF">OQJ68_08805</name>
</gene>
<dbReference type="Pfam" id="PF13817">
    <property type="entry name" value="DDE_Tnp_IS66_C"/>
    <property type="match status" value="1"/>
</dbReference>
<name>A0AB35HWD3_MICTH</name>
<sequence length="349" mass="39499">PKPPQPIERSNAAPGLLAYIATAKFCDALPLYRQSTIFERFGVKIPRATLANWMIRSSERLQPLLNLIQEQLHSYDILQMDETKIQVLKEPGKAAQTDSYMWVQQGGPPGKSAVLYHYAPSRGSTVPAALLKGYRGYLQTDGYAGYSPVLDDKEKNIVGLGCWAHARRKFIDAQKATGKGKRSRADTAIHLIGKLYKLEKQIRHLPAEEKTRIRQERAKPQLEKIKSWLDETLPKVVPKSTLGKALHYLAGQWKRLTIYIEDGRLEIDNNGIERSIRPFAVGRKNWLFANSQAGAKASATLYSLIETAKLHGHEPYRYLRQVFTELPKAQSVEEIERLLPWNLACISDE</sequence>
<dbReference type="PANTHER" id="PTHR33678">
    <property type="entry name" value="BLL1576 PROTEIN"/>
    <property type="match status" value="1"/>
</dbReference>
<dbReference type="PANTHER" id="PTHR33678:SF1">
    <property type="entry name" value="BLL1576 PROTEIN"/>
    <property type="match status" value="1"/>
</dbReference>
<dbReference type="InterPro" id="IPR039552">
    <property type="entry name" value="IS66_C"/>
</dbReference>
<dbReference type="Pfam" id="PF03050">
    <property type="entry name" value="DDE_Tnp_IS66"/>
    <property type="match status" value="1"/>
</dbReference>
<dbReference type="AlphaFoldDB" id="A0AB35HWD3"/>
<dbReference type="InterPro" id="IPR052344">
    <property type="entry name" value="Transposase-related"/>
</dbReference>